<proteinExistence type="predicted"/>
<evidence type="ECO:0000259" key="4">
    <source>
        <dbReference type="SMART" id="SM00797"/>
    </source>
</evidence>
<sequence length="318" mass="34504">MSALRVDNPGFFATLQDAGRTGSQRAGLTEGGAADEHAFRWANKLLNNPLDSTCVEILMGNFTATLTADATIAIAGADMGFSINGLAAANWSTHRLQAGDQLAFKTARSGLRAYLAVAGGWLTPIFFGSRSVVVREKLGGFDGGKLKAGDQLSFASHSPRRMRQLAPRYVPDYNSPLTLKIVPGYQYRSFSGLDRRRLGSSNYQISNRIDRMGYRLEGPPIIPTIDGVISEGIAMGAVQVPMDGQPIVLLRDRQTIGGYPKIGCVTSLCCSRLSQRGAGTPVNFEFIDLSTAQGERQVFNRFFKAADWDMDGETLLWP</sequence>
<name>A0ABV7ZZT6_9GAMM</name>
<keyword evidence="1" id="KW-0547">Nucleotide-binding</keyword>
<gene>
    <name evidence="5" type="ORF">ACFOOG_12175</name>
</gene>
<dbReference type="InterPro" id="IPR003778">
    <property type="entry name" value="CT_A_B"/>
</dbReference>
<dbReference type="RefSeq" id="WP_380696899.1">
    <property type="nucleotide sequence ID" value="NZ_JBHRYR010000003.1"/>
</dbReference>
<organism evidence="5 6">
    <name type="scientific">Saccharospirillum mangrovi</name>
    <dbReference type="NCBI Taxonomy" id="2161747"/>
    <lineage>
        <taxon>Bacteria</taxon>
        <taxon>Pseudomonadati</taxon>
        <taxon>Pseudomonadota</taxon>
        <taxon>Gammaproteobacteria</taxon>
        <taxon>Oceanospirillales</taxon>
        <taxon>Saccharospirillaceae</taxon>
        <taxon>Saccharospirillum</taxon>
    </lineage>
</organism>
<keyword evidence="6" id="KW-1185">Reference proteome</keyword>
<evidence type="ECO:0000256" key="3">
    <source>
        <dbReference type="ARBA" id="ARBA00022840"/>
    </source>
</evidence>
<accession>A0ABV7ZZT6</accession>
<dbReference type="Pfam" id="PF02626">
    <property type="entry name" value="CT_A_B"/>
    <property type="match status" value="1"/>
</dbReference>
<dbReference type="SMART" id="SM00797">
    <property type="entry name" value="AHS2"/>
    <property type="match status" value="1"/>
</dbReference>
<evidence type="ECO:0000313" key="5">
    <source>
        <dbReference type="EMBL" id="MFC3853594.1"/>
    </source>
</evidence>
<dbReference type="InterPro" id="IPR052708">
    <property type="entry name" value="PxpC"/>
</dbReference>
<comment type="caution">
    <text evidence="5">The sequence shown here is derived from an EMBL/GenBank/DDBJ whole genome shotgun (WGS) entry which is preliminary data.</text>
</comment>
<dbReference type="PANTHER" id="PTHR43309">
    <property type="entry name" value="5-OXOPROLINASE SUBUNIT C"/>
    <property type="match status" value="1"/>
</dbReference>
<dbReference type="Proteomes" id="UP001595617">
    <property type="component" value="Unassembled WGS sequence"/>
</dbReference>
<dbReference type="EMBL" id="JBHRYR010000003">
    <property type="protein sequence ID" value="MFC3853594.1"/>
    <property type="molecule type" value="Genomic_DNA"/>
</dbReference>
<evidence type="ECO:0000256" key="2">
    <source>
        <dbReference type="ARBA" id="ARBA00022801"/>
    </source>
</evidence>
<dbReference type="PANTHER" id="PTHR43309:SF4">
    <property type="entry name" value="CARBOXYLTRANSFERASE DOMAIN-CONTAINING PROTEIN"/>
    <property type="match status" value="1"/>
</dbReference>
<protein>
    <submittedName>
        <fullName evidence="5">Biotin-dependent carboxyltransferase family protein</fullName>
    </submittedName>
</protein>
<dbReference type="Gene3D" id="2.40.100.10">
    <property type="entry name" value="Cyclophilin-like"/>
    <property type="match status" value="1"/>
</dbReference>
<dbReference type="InterPro" id="IPR029000">
    <property type="entry name" value="Cyclophilin-like_dom_sf"/>
</dbReference>
<evidence type="ECO:0000313" key="6">
    <source>
        <dbReference type="Proteomes" id="UP001595617"/>
    </source>
</evidence>
<dbReference type="NCBIfam" id="TIGR00724">
    <property type="entry name" value="urea_amlyse_rel"/>
    <property type="match status" value="1"/>
</dbReference>
<reference evidence="6" key="1">
    <citation type="journal article" date="2019" name="Int. J. Syst. Evol. Microbiol.">
        <title>The Global Catalogue of Microorganisms (GCM) 10K type strain sequencing project: providing services to taxonomists for standard genome sequencing and annotation.</title>
        <authorList>
            <consortium name="The Broad Institute Genomics Platform"/>
            <consortium name="The Broad Institute Genome Sequencing Center for Infectious Disease"/>
            <person name="Wu L."/>
            <person name="Ma J."/>
        </authorList>
    </citation>
    <scope>NUCLEOTIDE SEQUENCE [LARGE SCALE GENOMIC DNA]</scope>
    <source>
        <strain evidence="6">IBRC 10765</strain>
    </source>
</reference>
<feature type="domain" description="Carboxyltransferase" evidence="4">
    <location>
        <begin position="25"/>
        <end position="303"/>
    </location>
</feature>
<keyword evidence="2" id="KW-0378">Hydrolase</keyword>
<evidence type="ECO:0000256" key="1">
    <source>
        <dbReference type="ARBA" id="ARBA00022741"/>
    </source>
</evidence>
<keyword evidence="3" id="KW-0067">ATP-binding</keyword>